<feature type="transmembrane region" description="Helical" evidence="1">
    <location>
        <begin position="6"/>
        <end position="29"/>
    </location>
</feature>
<reference evidence="4" key="1">
    <citation type="submission" date="2022-11" db="UniProtKB">
        <authorList>
            <consortium name="WormBaseParasite"/>
        </authorList>
    </citation>
    <scope>IDENTIFICATION</scope>
</reference>
<evidence type="ECO:0000313" key="4">
    <source>
        <dbReference type="WBParaSite" id="PDA_v2.g5345.t1"/>
    </source>
</evidence>
<keyword evidence="3" id="KW-1185">Reference proteome</keyword>
<feature type="domain" description="C-type lectin" evidence="2">
    <location>
        <begin position="33"/>
        <end position="91"/>
    </location>
</feature>
<dbReference type="AlphaFoldDB" id="A0A914R1R5"/>
<keyword evidence="1" id="KW-1133">Transmembrane helix</keyword>
<dbReference type="SUPFAM" id="SSF56436">
    <property type="entry name" value="C-type lectin-like"/>
    <property type="match status" value="1"/>
</dbReference>
<evidence type="ECO:0000259" key="2">
    <source>
        <dbReference type="PROSITE" id="PS50041"/>
    </source>
</evidence>
<name>A0A914R1R5_9BILA</name>
<dbReference type="InterPro" id="IPR016186">
    <property type="entry name" value="C-type_lectin-like/link_sf"/>
</dbReference>
<dbReference type="Gene3D" id="3.10.100.10">
    <property type="entry name" value="Mannose-Binding Protein A, subunit A"/>
    <property type="match status" value="1"/>
</dbReference>
<accession>A0A914R1R5</accession>
<keyword evidence="1" id="KW-0812">Transmembrane</keyword>
<dbReference type="InterPro" id="IPR001304">
    <property type="entry name" value="C-type_lectin-like"/>
</dbReference>
<dbReference type="CDD" id="cd00037">
    <property type="entry name" value="CLECT"/>
    <property type="match status" value="1"/>
</dbReference>
<proteinExistence type="predicted"/>
<sequence>MNFSYYYVGYIWGPFSIIFLLLAYAYAIWYGHWLGIRSFDSGKTWKTDDGSAADFLEYGKWCKGYPPTHSNELCVAVQPLYDGCYQAADCSNATSHYYSICQKQGIFY</sequence>
<dbReference type="InterPro" id="IPR016187">
    <property type="entry name" value="CTDL_fold"/>
</dbReference>
<keyword evidence="1" id="KW-0472">Membrane</keyword>
<dbReference type="Proteomes" id="UP000887578">
    <property type="component" value="Unplaced"/>
</dbReference>
<dbReference type="PROSITE" id="PS50041">
    <property type="entry name" value="C_TYPE_LECTIN_2"/>
    <property type="match status" value="1"/>
</dbReference>
<evidence type="ECO:0000313" key="3">
    <source>
        <dbReference type="Proteomes" id="UP000887578"/>
    </source>
</evidence>
<protein>
    <submittedName>
        <fullName evidence="4">C-type lectin domain-containing protein</fullName>
    </submittedName>
</protein>
<evidence type="ECO:0000256" key="1">
    <source>
        <dbReference type="SAM" id="Phobius"/>
    </source>
</evidence>
<organism evidence="3 4">
    <name type="scientific">Panagrolaimus davidi</name>
    <dbReference type="NCBI Taxonomy" id="227884"/>
    <lineage>
        <taxon>Eukaryota</taxon>
        <taxon>Metazoa</taxon>
        <taxon>Ecdysozoa</taxon>
        <taxon>Nematoda</taxon>
        <taxon>Chromadorea</taxon>
        <taxon>Rhabditida</taxon>
        <taxon>Tylenchina</taxon>
        <taxon>Panagrolaimomorpha</taxon>
        <taxon>Panagrolaimoidea</taxon>
        <taxon>Panagrolaimidae</taxon>
        <taxon>Panagrolaimus</taxon>
    </lineage>
</organism>
<dbReference type="WBParaSite" id="PDA_v2.g5345.t1">
    <property type="protein sequence ID" value="PDA_v2.g5345.t1"/>
    <property type="gene ID" value="PDA_v2.g5345"/>
</dbReference>